<evidence type="ECO:0000256" key="2">
    <source>
        <dbReference type="ARBA" id="ARBA00022516"/>
    </source>
</evidence>
<name>A0A847S8A9_9NEIS</name>
<dbReference type="EC" id="2.3.2.30" evidence="7"/>
<comment type="function">
    <text evidence="9">Catalyzes the first step in the biosynthesis of ornithine lipids, which are phosphorus-free membrane lipids. Catalyzes the 3-hydroxyacyl-acyl carrier protein-dependent acylation of ornithine to form lyso-ornithine lipid (LOL).</text>
</comment>
<evidence type="ECO:0000256" key="6">
    <source>
        <dbReference type="ARBA" id="ARBA00038095"/>
    </source>
</evidence>
<evidence type="ECO:0000313" key="11">
    <source>
        <dbReference type="EMBL" id="NLR75237.1"/>
    </source>
</evidence>
<evidence type="ECO:0000256" key="3">
    <source>
        <dbReference type="ARBA" id="ARBA00022679"/>
    </source>
</evidence>
<keyword evidence="2" id="KW-0444">Lipid biosynthesis</keyword>
<dbReference type="GO" id="GO:0043810">
    <property type="term" value="F:ornithine-acyl [acyl carrier protein] N-acyltransferase activity"/>
    <property type="evidence" value="ECO:0007669"/>
    <property type="project" value="UniProtKB-EC"/>
</dbReference>
<dbReference type="AlphaFoldDB" id="A0A847S8A9"/>
<dbReference type="RefSeq" id="WP_168876781.1">
    <property type="nucleotide sequence ID" value="NZ_JABAIM010000001.1"/>
</dbReference>
<evidence type="ECO:0000256" key="8">
    <source>
        <dbReference type="ARBA" id="ARBA00039866"/>
    </source>
</evidence>
<dbReference type="PANTHER" id="PTHR37323">
    <property type="entry name" value="GCN5-RELATED N-ACETYLTRANSFERASE"/>
    <property type="match status" value="1"/>
</dbReference>
<dbReference type="Gene3D" id="3.40.630.30">
    <property type="match status" value="1"/>
</dbReference>
<evidence type="ECO:0000313" key="12">
    <source>
        <dbReference type="Proteomes" id="UP000587991"/>
    </source>
</evidence>
<keyword evidence="4" id="KW-0443">Lipid metabolism</keyword>
<keyword evidence="3 11" id="KW-0808">Transferase</keyword>
<comment type="caution">
    <text evidence="11">The sequence shown here is derived from an EMBL/GenBank/DDBJ whole genome shotgun (WGS) entry which is preliminary data.</text>
</comment>
<evidence type="ECO:0000256" key="9">
    <source>
        <dbReference type="ARBA" id="ARBA00045724"/>
    </source>
</evidence>
<sequence>MFGAADPRSAATAGKQALRLCFADSEDDVREAQRLRFEVFVEEMGAHVPNAASGLDQDLFDPYCDHLMVRAGPEDRVVGTYRILRPEAAKQIGSYYSETEFDLTRLHHIRGQLVELGRSCVHADFRSGGVITLLWAGLADYMARHRYEYLMGCASMSMADGGHMAANIYASLSENHLAPVEWRVTPRCPLPLEALREPLPLEIPPLLKGYMRAGAYICGDPAWDPDFNTADLPLLLPMSRLNPRYARHFMAAAA</sequence>
<dbReference type="InterPro" id="IPR016181">
    <property type="entry name" value="Acyl_CoA_acyltransferase"/>
</dbReference>
<dbReference type="SUPFAM" id="SSF55729">
    <property type="entry name" value="Acyl-CoA N-acyltransferases (Nat)"/>
    <property type="match status" value="1"/>
</dbReference>
<comment type="catalytic activity">
    <reaction evidence="10">
        <text>a (3R)-hydroxyacyl-[ACP] + L-ornithine = a lyso-ornithine lipid + holo-[ACP] + H(+)</text>
        <dbReference type="Rhea" id="RHEA:20633"/>
        <dbReference type="Rhea" id="RHEA-COMP:9685"/>
        <dbReference type="Rhea" id="RHEA-COMP:9945"/>
        <dbReference type="ChEBI" id="CHEBI:15378"/>
        <dbReference type="ChEBI" id="CHEBI:46911"/>
        <dbReference type="ChEBI" id="CHEBI:64479"/>
        <dbReference type="ChEBI" id="CHEBI:78827"/>
        <dbReference type="ChEBI" id="CHEBI:138482"/>
        <dbReference type="EC" id="2.3.2.30"/>
    </reaction>
    <physiologicalReaction direction="left-to-right" evidence="10">
        <dbReference type="Rhea" id="RHEA:20634"/>
    </physiologicalReaction>
</comment>
<organism evidence="11 12">
    <name type="scientific">Leeia aquatica</name>
    <dbReference type="NCBI Taxonomy" id="2725557"/>
    <lineage>
        <taxon>Bacteria</taxon>
        <taxon>Pseudomonadati</taxon>
        <taxon>Pseudomonadota</taxon>
        <taxon>Betaproteobacteria</taxon>
        <taxon>Neisseriales</taxon>
        <taxon>Leeiaceae</taxon>
        <taxon>Leeia</taxon>
    </lineage>
</organism>
<evidence type="ECO:0000256" key="5">
    <source>
        <dbReference type="ARBA" id="ARBA00023315"/>
    </source>
</evidence>
<comment type="similarity">
    <text evidence="6">Belongs to the acetyltransferase family. OlsB subfamily.</text>
</comment>
<accession>A0A847S8A9</accession>
<protein>
    <recommendedName>
        <fullName evidence="8">L-ornithine N(alpha)-acyltransferase</fullName>
        <ecNumber evidence="7">2.3.2.30</ecNumber>
    </recommendedName>
</protein>
<evidence type="ECO:0000256" key="10">
    <source>
        <dbReference type="ARBA" id="ARBA00047785"/>
    </source>
</evidence>
<comment type="pathway">
    <text evidence="1">Lipid metabolism.</text>
</comment>
<dbReference type="GO" id="GO:0006629">
    <property type="term" value="P:lipid metabolic process"/>
    <property type="evidence" value="ECO:0007669"/>
    <property type="project" value="UniProtKB-KW"/>
</dbReference>
<evidence type="ECO:0000256" key="7">
    <source>
        <dbReference type="ARBA" id="ARBA00039058"/>
    </source>
</evidence>
<dbReference type="Pfam" id="PF13444">
    <property type="entry name" value="Acetyltransf_5"/>
    <property type="match status" value="1"/>
</dbReference>
<dbReference type="EMBL" id="JABAIM010000001">
    <property type="protein sequence ID" value="NLR75237.1"/>
    <property type="molecule type" value="Genomic_DNA"/>
</dbReference>
<dbReference type="InterPro" id="IPR052351">
    <property type="entry name" value="Ornithine_N-alpha-AT"/>
</dbReference>
<evidence type="ECO:0000256" key="4">
    <source>
        <dbReference type="ARBA" id="ARBA00023098"/>
    </source>
</evidence>
<gene>
    <name evidence="11" type="ORF">HF682_08700</name>
</gene>
<keyword evidence="12" id="KW-1185">Reference proteome</keyword>
<keyword evidence="5" id="KW-0012">Acyltransferase</keyword>
<proteinExistence type="inferred from homology"/>
<evidence type="ECO:0000256" key="1">
    <source>
        <dbReference type="ARBA" id="ARBA00005189"/>
    </source>
</evidence>
<dbReference type="Proteomes" id="UP000587991">
    <property type="component" value="Unassembled WGS sequence"/>
</dbReference>
<dbReference type="PANTHER" id="PTHR37323:SF1">
    <property type="entry name" value="L-ORNITHINE N(ALPHA)-ACYLTRANSFERASE"/>
    <property type="match status" value="1"/>
</dbReference>
<reference evidence="11 12" key="1">
    <citation type="submission" date="2020-04" db="EMBL/GenBank/DDBJ databases">
        <title>Draft genome of Leeia sp. IMCC25680.</title>
        <authorList>
            <person name="Song J."/>
            <person name="Cho J.-C."/>
        </authorList>
    </citation>
    <scope>NUCLEOTIDE SEQUENCE [LARGE SCALE GENOMIC DNA]</scope>
    <source>
        <strain evidence="11 12">IMCC25680</strain>
    </source>
</reference>